<dbReference type="RefSeq" id="WP_028529109.1">
    <property type="nucleotide sequence ID" value="NZ_CABLBR010000019.1"/>
</dbReference>
<name>A0ABY5VK80_9FIRM</name>
<keyword evidence="1" id="KW-0378">Hydrolase</keyword>
<evidence type="ECO:0000313" key="4">
    <source>
        <dbReference type="Proteomes" id="UP001060164"/>
    </source>
</evidence>
<accession>A0ABY5VK80</accession>
<evidence type="ECO:0000259" key="2">
    <source>
        <dbReference type="Pfam" id="PF00149"/>
    </source>
</evidence>
<dbReference type="PANTHER" id="PTHR30337">
    <property type="entry name" value="COMPONENT OF ATP-DEPENDENT DSDNA EXONUCLEASE"/>
    <property type="match status" value="1"/>
</dbReference>
<dbReference type="SUPFAM" id="SSF56300">
    <property type="entry name" value="Metallo-dependent phosphatases"/>
    <property type="match status" value="1"/>
</dbReference>
<dbReference type="Proteomes" id="UP001060164">
    <property type="component" value="Chromosome"/>
</dbReference>
<dbReference type="CDD" id="cd00840">
    <property type="entry name" value="MPP_Mre11_N"/>
    <property type="match status" value="1"/>
</dbReference>
<reference evidence="3" key="1">
    <citation type="journal article" date="2022" name="Cell">
        <title>Design, construction, and in vivo augmentation of a complex gut microbiome.</title>
        <authorList>
            <person name="Cheng A.G."/>
            <person name="Ho P.Y."/>
            <person name="Aranda-Diaz A."/>
            <person name="Jain S."/>
            <person name="Yu F.B."/>
            <person name="Meng X."/>
            <person name="Wang M."/>
            <person name="Iakiviak M."/>
            <person name="Nagashima K."/>
            <person name="Zhao A."/>
            <person name="Murugkar P."/>
            <person name="Patil A."/>
            <person name="Atabakhsh K."/>
            <person name="Weakley A."/>
            <person name="Yan J."/>
            <person name="Brumbaugh A.R."/>
            <person name="Higginbottom S."/>
            <person name="Dimas A."/>
            <person name="Shiver A.L."/>
            <person name="Deutschbauer A."/>
            <person name="Neff N."/>
            <person name="Sonnenburg J.L."/>
            <person name="Huang K.C."/>
            <person name="Fischbach M.A."/>
        </authorList>
    </citation>
    <scope>NUCLEOTIDE SEQUENCE</scope>
    <source>
        <strain evidence="3">DSM 19829</strain>
    </source>
</reference>
<evidence type="ECO:0000313" key="3">
    <source>
        <dbReference type="EMBL" id="UWP60458.1"/>
    </source>
</evidence>
<organism evidence="3 4">
    <name type="scientific">Ruminococcus gauvreauii</name>
    <dbReference type="NCBI Taxonomy" id="438033"/>
    <lineage>
        <taxon>Bacteria</taxon>
        <taxon>Bacillati</taxon>
        <taxon>Bacillota</taxon>
        <taxon>Clostridia</taxon>
        <taxon>Eubacteriales</taxon>
        <taxon>Oscillospiraceae</taxon>
        <taxon>Ruminococcus</taxon>
    </lineage>
</organism>
<gene>
    <name evidence="3" type="ORF">NQ502_05300</name>
</gene>
<dbReference type="InterPro" id="IPR041796">
    <property type="entry name" value="Mre11_N"/>
</dbReference>
<keyword evidence="4" id="KW-1185">Reference proteome</keyword>
<proteinExistence type="predicted"/>
<dbReference type="EMBL" id="CP102290">
    <property type="protein sequence ID" value="UWP60458.1"/>
    <property type="molecule type" value="Genomic_DNA"/>
</dbReference>
<feature type="domain" description="Calcineurin-like phosphoesterase" evidence="2">
    <location>
        <begin position="1"/>
        <end position="186"/>
    </location>
</feature>
<dbReference type="InterPro" id="IPR050535">
    <property type="entry name" value="DNA_Repair-Maintenance_Comp"/>
</dbReference>
<evidence type="ECO:0000256" key="1">
    <source>
        <dbReference type="ARBA" id="ARBA00022801"/>
    </source>
</evidence>
<dbReference type="InterPro" id="IPR029052">
    <property type="entry name" value="Metallo-depent_PP-like"/>
</dbReference>
<dbReference type="Pfam" id="PF00149">
    <property type="entry name" value="Metallophos"/>
    <property type="match status" value="1"/>
</dbReference>
<dbReference type="Gene3D" id="3.60.21.10">
    <property type="match status" value="1"/>
</dbReference>
<sequence length="351" mass="40226">MRFFHIADVHLGASPDAGFPWSEERKNEIWDSFCNVIYAVREEKPELLLIAGDLFHRQPLLRELKEVDYLFSTIPQTTVVMIAGNHDYIRRDSYYLKYPWSKNVIGLWKDQVEAVYVPQADAWVYGRSYHSRELPDESICKTGALQKPGCHILLAHGGDERHMPIQTEQLAAGGFDYIALGHIHRPQTVIRNMAVFAGALEPIDRNDIGRHGYIRGNYRDGMVSLEFVPSAMRSYIPLTVTVTPDTAQFSLEEQISAQIAEEGSDNIFKIELHGFRDAQMNIDLHRIRELGNVIDVTDETQPDYDFDLLEEQYEGSLIAAYIRHFKCCEEPIERKALYYGLQALLASQKDM</sequence>
<dbReference type="InterPro" id="IPR004843">
    <property type="entry name" value="Calcineurin-like_PHP"/>
</dbReference>
<protein>
    <submittedName>
        <fullName evidence="3">Metallophosphoesterase</fullName>
    </submittedName>
</protein>